<proteinExistence type="inferred from homology"/>
<dbReference type="InterPro" id="IPR009360">
    <property type="entry name" value="Isy1"/>
</dbReference>
<dbReference type="GO" id="GO:0000974">
    <property type="term" value="C:Prp19 complex"/>
    <property type="evidence" value="ECO:0007669"/>
    <property type="project" value="UniProtKB-ARBA"/>
</dbReference>
<dbReference type="GO" id="GO:0000350">
    <property type="term" value="P:generation of catalytic spliceosome for second transesterification step"/>
    <property type="evidence" value="ECO:0007669"/>
    <property type="project" value="InterPro"/>
</dbReference>
<comment type="subcellular location">
    <subcellularLocation>
        <location evidence="1">Nucleus</location>
    </subcellularLocation>
</comment>
<evidence type="ECO:0000256" key="7">
    <source>
        <dbReference type="ARBA" id="ARBA00073166"/>
    </source>
</evidence>
<dbReference type="Gene3D" id="1.10.287.660">
    <property type="entry name" value="Helix hairpin bin"/>
    <property type="match status" value="1"/>
</dbReference>
<name>A0A1E3NL61_9ASCO</name>
<dbReference type="InterPro" id="IPR037200">
    <property type="entry name" value="Isy1_sf"/>
</dbReference>
<dbReference type="EMBL" id="KV454003">
    <property type="protein sequence ID" value="ODQ46826.1"/>
    <property type="molecule type" value="Genomic_DNA"/>
</dbReference>
<dbReference type="OrthoDB" id="1739576at2759"/>
<protein>
    <recommendedName>
        <fullName evidence="3">Pre-mRNA-splicing factor ISY1</fullName>
    </recommendedName>
    <alternativeName>
        <fullName evidence="7">Pre-mRNA-splicing factor isy1</fullName>
    </alternativeName>
</protein>
<accession>A0A1E3NL61</accession>
<evidence type="ECO:0000256" key="1">
    <source>
        <dbReference type="ARBA" id="ARBA00004123"/>
    </source>
</evidence>
<feature type="non-terminal residue" evidence="8">
    <location>
        <position position="112"/>
    </location>
</feature>
<gene>
    <name evidence="8" type="ORF">PICMEDRAFT_20618</name>
</gene>
<dbReference type="GO" id="GO:0005684">
    <property type="term" value="C:U2-type spliceosomal complex"/>
    <property type="evidence" value="ECO:0007669"/>
    <property type="project" value="UniProtKB-ARBA"/>
</dbReference>
<evidence type="ECO:0000313" key="8">
    <source>
        <dbReference type="EMBL" id="ODQ46826.1"/>
    </source>
</evidence>
<dbReference type="GO" id="GO:0071014">
    <property type="term" value="C:post-mRNA release spliceosomal complex"/>
    <property type="evidence" value="ECO:0007669"/>
    <property type="project" value="UniProtKB-ARBA"/>
</dbReference>
<evidence type="ECO:0000256" key="3">
    <source>
        <dbReference type="ARBA" id="ARBA00019194"/>
    </source>
</evidence>
<evidence type="ECO:0000313" key="9">
    <source>
        <dbReference type="Proteomes" id="UP000094455"/>
    </source>
</evidence>
<keyword evidence="4" id="KW-0507">mRNA processing</keyword>
<keyword evidence="6" id="KW-0539">Nucleus</keyword>
<keyword evidence="4" id="KW-0747">Spliceosome</keyword>
<dbReference type="GeneID" id="30178852"/>
<keyword evidence="5" id="KW-0508">mRNA splicing</keyword>
<reference evidence="8 9" key="1">
    <citation type="journal article" date="2016" name="Proc. Natl. Acad. Sci. U.S.A.">
        <title>Comparative genomics of biotechnologically important yeasts.</title>
        <authorList>
            <person name="Riley R."/>
            <person name="Haridas S."/>
            <person name="Wolfe K.H."/>
            <person name="Lopes M.R."/>
            <person name="Hittinger C.T."/>
            <person name="Goeker M."/>
            <person name="Salamov A.A."/>
            <person name="Wisecaver J.H."/>
            <person name="Long T.M."/>
            <person name="Calvey C.H."/>
            <person name="Aerts A.L."/>
            <person name="Barry K.W."/>
            <person name="Choi C."/>
            <person name="Clum A."/>
            <person name="Coughlan A.Y."/>
            <person name="Deshpande S."/>
            <person name="Douglass A.P."/>
            <person name="Hanson S.J."/>
            <person name="Klenk H.-P."/>
            <person name="LaButti K.M."/>
            <person name="Lapidus A."/>
            <person name="Lindquist E.A."/>
            <person name="Lipzen A.M."/>
            <person name="Meier-Kolthoff J.P."/>
            <person name="Ohm R.A."/>
            <person name="Otillar R.P."/>
            <person name="Pangilinan J.L."/>
            <person name="Peng Y."/>
            <person name="Rokas A."/>
            <person name="Rosa C.A."/>
            <person name="Scheuner C."/>
            <person name="Sibirny A.A."/>
            <person name="Slot J.C."/>
            <person name="Stielow J.B."/>
            <person name="Sun H."/>
            <person name="Kurtzman C.P."/>
            <person name="Blackwell M."/>
            <person name="Grigoriev I.V."/>
            <person name="Jeffries T.W."/>
        </authorList>
    </citation>
    <scope>NUCLEOTIDE SEQUENCE [LARGE SCALE GENOMIC DNA]</scope>
    <source>
        <strain evidence="8 9">NRRL Y-2026</strain>
    </source>
</reference>
<sequence length="112" mass="12772">RPRATQQCTDVASATRFRAQTLREIARDLTRIHDPLLTEYQVRDINDTLNRLLRERRAWEYRIKQLGGPDYTSGTTTTAGGSGDTDTVTVKGYKYFGRARELPDVVQLLQEA</sequence>
<dbReference type="FunFam" id="1.10.287.660:FF:000001">
    <property type="entry name" value="pre-mRNA-splicing factor ISY1 homolog"/>
    <property type="match status" value="1"/>
</dbReference>
<dbReference type="AlphaFoldDB" id="A0A1E3NL61"/>
<dbReference type="Proteomes" id="UP000094455">
    <property type="component" value="Unassembled WGS sequence"/>
</dbReference>
<dbReference type="PANTHER" id="PTHR13021">
    <property type="entry name" value="PRE-MRNA-SPLICING FACTOR ISY1"/>
    <property type="match status" value="1"/>
</dbReference>
<dbReference type="SUPFAM" id="SSF140102">
    <property type="entry name" value="ISY1 domain-like"/>
    <property type="match status" value="1"/>
</dbReference>
<evidence type="ECO:0000256" key="4">
    <source>
        <dbReference type="ARBA" id="ARBA00022728"/>
    </source>
</evidence>
<comment type="similarity">
    <text evidence="2">Belongs to the ISY1 family.</text>
</comment>
<dbReference type="InterPro" id="IPR029012">
    <property type="entry name" value="Helix_hairpin_bin_sf"/>
</dbReference>
<organism evidence="8 9">
    <name type="scientific">Pichia membranifaciens NRRL Y-2026</name>
    <dbReference type="NCBI Taxonomy" id="763406"/>
    <lineage>
        <taxon>Eukaryota</taxon>
        <taxon>Fungi</taxon>
        <taxon>Dikarya</taxon>
        <taxon>Ascomycota</taxon>
        <taxon>Saccharomycotina</taxon>
        <taxon>Pichiomycetes</taxon>
        <taxon>Pichiales</taxon>
        <taxon>Pichiaceae</taxon>
        <taxon>Pichia</taxon>
    </lineage>
</organism>
<dbReference type="Pfam" id="PF06246">
    <property type="entry name" value="Isy1"/>
    <property type="match status" value="1"/>
</dbReference>
<evidence type="ECO:0000256" key="6">
    <source>
        <dbReference type="ARBA" id="ARBA00023242"/>
    </source>
</evidence>
<keyword evidence="9" id="KW-1185">Reference proteome</keyword>
<feature type="non-terminal residue" evidence="8">
    <location>
        <position position="1"/>
    </location>
</feature>
<dbReference type="RefSeq" id="XP_019017939.1">
    <property type="nucleotide sequence ID" value="XM_019162165.1"/>
</dbReference>
<evidence type="ECO:0000256" key="5">
    <source>
        <dbReference type="ARBA" id="ARBA00023187"/>
    </source>
</evidence>
<dbReference type="STRING" id="763406.A0A1E3NL61"/>
<evidence type="ECO:0000256" key="2">
    <source>
        <dbReference type="ARBA" id="ARBA00007002"/>
    </source>
</evidence>